<dbReference type="NCBIfam" id="NF009239">
    <property type="entry name" value="PRK12595.1"/>
    <property type="match status" value="1"/>
</dbReference>
<dbReference type="NCBIfam" id="NF006421">
    <property type="entry name" value="PRK08673.1"/>
    <property type="match status" value="1"/>
</dbReference>
<comment type="caution">
    <text evidence="19">The sequence shown here is derived from an EMBL/GenBank/DDBJ whole genome shotgun (WGS) entry which is preliminary data.</text>
</comment>
<evidence type="ECO:0000256" key="10">
    <source>
        <dbReference type="ARBA" id="ARBA00023141"/>
    </source>
</evidence>
<evidence type="ECO:0000256" key="5">
    <source>
        <dbReference type="ARBA" id="ARBA00012404"/>
    </source>
</evidence>
<feature type="domain" description="ACT" evidence="18">
    <location>
        <begin position="205"/>
        <end position="282"/>
    </location>
</feature>
<dbReference type="InterPro" id="IPR006218">
    <property type="entry name" value="DAHP1/KDSA"/>
</dbReference>
<keyword evidence="12" id="KW-0456">Lyase</keyword>
<dbReference type="GO" id="GO:0016740">
    <property type="term" value="F:transferase activity"/>
    <property type="evidence" value="ECO:0007669"/>
    <property type="project" value="UniProtKB-KW"/>
</dbReference>
<dbReference type="InterPro" id="IPR052899">
    <property type="entry name" value="Class-I_DAHP_synthase"/>
</dbReference>
<evidence type="ECO:0000256" key="4">
    <source>
        <dbReference type="ARBA" id="ARBA00004817"/>
    </source>
</evidence>
<dbReference type="GO" id="GO:0004664">
    <property type="term" value="F:prephenate dehydratase activity"/>
    <property type="evidence" value="ECO:0007669"/>
    <property type="project" value="UniProtKB-EC"/>
</dbReference>
<dbReference type="InterPro" id="IPR006268">
    <property type="entry name" value="DAHP_syn_2"/>
</dbReference>
<dbReference type="GO" id="GO:0004106">
    <property type="term" value="F:chorismate mutase activity"/>
    <property type="evidence" value="ECO:0007669"/>
    <property type="project" value="UniProtKB-EC"/>
</dbReference>
<dbReference type="SUPFAM" id="SSF51569">
    <property type="entry name" value="Aldolase"/>
    <property type="match status" value="1"/>
</dbReference>
<comment type="pathway">
    <text evidence="3">Amino-acid biosynthesis; L-phenylalanine biosynthesis; phenylpyruvate from prephenate: step 1/1.</text>
</comment>
<sequence>MKNMVHKRLLKIGYQGEKGAYSAEAIDALYKEREIEKIPFRTSYEVVDALKKELIDYGLLPIENSIMGNITHNYDLLLENKLTIVKEVIIPIHHFLLGCKGTKIEEITTIYSHPAAISQCEVFLRKFDNAEILPTYDTAGSAKMIAEKKLKNTAAIASEAAARIYGLSILQERIEDYPHNRTRFLLVSSEPLQVENEPFIPWKVSAVFDTLDQHGMLYRCLGVFEEYEVNLSMLTSRPHKTEPWKYHFFVDVDGHANDENVAQAFEEIKKLTGFVHIFGSYPRFEAEESVTPGKRRKNGKKKKDGPLYSLDHKAEPTQVLIGKHKVGGGTFTMIAGPCSVEGRQQMIESAKIVSTHGAHMLRGGAFKPRTSPYSFQGLGEEGLKLLREAGDMFDMPIVTEVVSVEDLPLIVQYADVLQIGARNMQNFVLLKEAGKTRKPILLKRGMMATVKELLLSAEYILAQGNPDVILCERGIRTFETATRNTLDISAVPLLKSMTHLPVIVDPSHATGISHLIEPVSKAAVAVGADGLMVEVHFNPSTALSDAAQALDERQFKSLMKAVEKVRKLIE</sequence>
<evidence type="ECO:0000256" key="7">
    <source>
        <dbReference type="ARBA" id="ARBA00014401"/>
    </source>
</evidence>
<dbReference type="CDD" id="cd04905">
    <property type="entry name" value="ACT_CM-PDT"/>
    <property type="match status" value="1"/>
</dbReference>
<comment type="catalytic activity">
    <reaction evidence="1">
        <text>chorismate = prephenate</text>
        <dbReference type="Rhea" id="RHEA:13897"/>
        <dbReference type="ChEBI" id="CHEBI:29748"/>
        <dbReference type="ChEBI" id="CHEBI:29934"/>
        <dbReference type="EC" id="5.4.99.5"/>
    </reaction>
</comment>
<dbReference type="Proteomes" id="UP000885779">
    <property type="component" value="Unassembled WGS sequence"/>
</dbReference>
<accession>A0A7V4U0R3</accession>
<evidence type="ECO:0000256" key="13">
    <source>
        <dbReference type="ARBA" id="ARBA00031175"/>
    </source>
</evidence>
<dbReference type="GO" id="GO:0009094">
    <property type="term" value="P:L-phenylalanine biosynthetic process"/>
    <property type="evidence" value="ECO:0007669"/>
    <property type="project" value="UniProtKB-UniPathway"/>
</dbReference>
<dbReference type="InterPro" id="IPR013785">
    <property type="entry name" value="Aldolase_TIM"/>
</dbReference>
<dbReference type="InterPro" id="IPR045865">
    <property type="entry name" value="ACT-like_dom_sf"/>
</dbReference>
<dbReference type="Gene3D" id="3.20.20.70">
    <property type="entry name" value="Aldolase class I"/>
    <property type="match status" value="1"/>
</dbReference>
<dbReference type="NCBIfam" id="TIGR01361">
    <property type="entry name" value="DAHP_synth_Bsub"/>
    <property type="match status" value="1"/>
</dbReference>
<gene>
    <name evidence="19" type="primary">aroF</name>
    <name evidence="19" type="ORF">ENK44_08760</name>
</gene>
<comment type="function">
    <text evidence="2">Catalyzes the Claisen rearrangement of chorismate to prephenate and the decarboxylation/dehydration of prephenate to phenylpyruvate.</text>
</comment>
<comment type="pathway">
    <text evidence="4">Metabolic intermediate biosynthesis; prephenate biosynthesis; prephenate from chorismate: step 1/1.</text>
</comment>
<dbReference type="PROSITE" id="PS51671">
    <property type="entry name" value="ACT"/>
    <property type="match status" value="1"/>
</dbReference>
<keyword evidence="11" id="KW-0584">Phenylalanine biosynthesis</keyword>
<organism evidence="19">
    <name type="scientific">Caldithrix abyssi</name>
    <dbReference type="NCBI Taxonomy" id="187145"/>
    <lineage>
        <taxon>Bacteria</taxon>
        <taxon>Pseudomonadati</taxon>
        <taxon>Calditrichota</taxon>
        <taxon>Calditrichia</taxon>
        <taxon>Calditrichales</taxon>
        <taxon>Calditrichaceae</taxon>
        <taxon>Caldithrix</taxon>
    </lineage>
</organism>
<dbReference type="SUPFAM" id="SSF53850">
    <property type="entry name" value="Periplasmic binding protein-like II"/>
    <property type="match status" value="1"/>
</dbReference>
<evidence type="ECO:0000256" key="9">
    <source>
        <dbReference type="ARBA" id="ARBA00022679"/>
    </source>
</evidence>
<evidence type="ECO:0000259" key="18">
    <source>
        <dbReference type="PROSITE" id="PS51671"/>
    </source>
</evidence>
<comment type="catalytic activity">
    <reaction evidence="15">
        <text>prephenate + H(+) = 3-phenylpyruvate + CO2 + H2O</text>
        <dbReference type="Rhea" id="RHEA:21648"/>
        <dbReference type="ChEBI" id="CHEBI:15377"/>
        <dbReference type="ChEBI" id="CHEBI:15378"/>
        <dbReference type="ChEBI" id="CHEBI:16526"/>
        <dbReference type="ChEBI" id="CHEBI:18005"/>
        <dbReference type="ChEBI" id="CHEBI:29934"/>
        <dbReference type="EC" id="4.2.1.51"/>
    </reaction>
</comment>
<evidence type="ECO:0000256" key="1">
    <source>
        <dbReference type="ARBA" id="ARBA00000824"/>
    </source>
</evidence>
<evidence type="ECO:0000256" key="11">
    <source>
        <dbReference type="ARBA" id="ARBA00023222"/>
    </source>
</evidence>
<dbReference type="EC" id="4.2.1.51" evidence="6"/>
<evidence type="ECO:0000256" key="12">
    <source>
        <dbReference type="ARBA" id="ARBA00023239"/>
    </source>
</evidence>
<dbReference type="Pfam" id="PF00800">
    <property type="entry name" value="PDT"/>
    <property type="match status" value="1"/>
</dbReference>
<evidence type="ECO:0000256" key="2">
    <source>
        <dbReference type="ARBA" id="ARBA00002364"/>
    </source>
</evidence>
<dbReference type="GO" id="GO:0016832">
    <property type="term" value="F:aldehyde-lyase activity"/>
    <property type="evidence" value="ECO:0007669"/>
    <property type="project" value="InterPro"/>
</dbReference>
<dbReference type="InterPro" id="IPR001086">
    <property type="entry name" value="Preph_deHydtase"/>
</dbReference>
<feature type="compositionally biased region" description="Basic residues" evidence="16">
    <location>
        <begin position="293"/>
        <end position="303"/>
    </location>
</feature>
<proteinExistence type="predicted"/>
<evidence type="ECO:0000256" key="14">
    <source>
        <dbReference type="ARBA" id="ARBA00031520"/>
    </source>
</evidence>
<feature type="domain" description="Prephenate dehydratase" evidence="17">
    <location>
        <begin position="11"/>
        <end position="189"/>
    </location>
</feature>
<dbReference type="Gene3D" id="3.30.70.260">
    <property type="match status" value="1"/>
</dbReference>
<keyword evidence="10" id="KW-0057">Aromatic amino acid biosynthesis</keyword>
<dbReference type="Pfam" id="PF00793">
    <property type="entry name" value="DAHP_synth_1"/>
    <property type="match status" value="1"/>
</dbReference>
<dbReference type="Pfam" id="PF01842">
    <property type="entry name" value="ACT"/>
    <property type="match status" value="1"/>
</dbReference>
<dbReference type="Gene3D" id="3.40.190.10">
    <property type="entry name" value="Periplasmic binding protein-like II"/>
    <property type="match status" value="2"/>
</dbReference>
<evidence type="ECO:0000256" key="8">
    <source>
        <dbReference type="ARBA" id="ARBA00022605"/>
    </source>
</evidence>
<dbReference type="InterPro" id="IPR018528">
    <property type="entry name" value="Preph_deHydtase_CS"/>
</dbReference>
<dbReference type="InterPro" id="IPR002912">
    <property type="entry name" value="ACT_dom"/>
</dbReference>
<evidence type="ECO:0000256" key="16">
    <source>
        <dbReference type="SAM" id="MobiDB-lite"/>
    </source>
</evidence>
<dbReference type="CDD" id="cd13631">
    <property type="entry name" value="PBP2_Ct-PDT_like"/>
    <property type="match status" value="1"/>
</dbReference>
<dbReference type="UniPathway" id="UPA00121">
    <property type="reaction ID" value="UER00345"/>
</dbReference>
<evidence type="ECO:0000256" key="15">
    <source>
        <dbReference type="ARBA" id="ARBA00047848"/>
    </source>
</evidence>
<dbReference type="SUPFAM" id="SSF55021">
    <property type="entry name" value="ACT-like"/>
    <property type="match status" value="1"/>
</dbReference>
<dbReference type="EC" id="5.4.99.5" evidence="5"/>
<dbReference type="PROSITE" id="PS51171">
    <property type="entry name" value="PREPHENATE_DEHYDR_3"/>
    <property type="match status" value="1"/>
</dbReference>
<protein>
    <recommendedName>
        <fullName evidence="7">Bifunctional chorismate mutase/prephenate dehydratase</fullName>
        <ecNumber evidence="6">4.2.1.51</ecNumber>
        <ecNumber evidence="5">5.4.99.5</ecNumber>
    </recommendedName>
    <alternativeName>
        <fullName evidence="14">Chorismate mutase-prephenate dehydratase</fullName>
    </alternativeName>
    <alternativeName>
        <fullName evidence="13">p-protein</fullName>
    </alternativeName>
</protein>
<name>A0A7V4U0R3_CALAY</name>
<feature type="region of interest" description="Disordered" evidence="16">
    <location>
        <begin position="289"/>
        <end position="308"/>
    </location>
</feature>
<dbReference type="AlphaFoldDB" id="A0A7V4U0R3"/>
<dbReference type="PANTHER" id="PTHR43018">
    <property type="entry name" value="PHOSPHO-2-DEHYDRO-3-DEOXYHEPTONATE ALDOLASE"/>
    <property type="match status" value="1"/>
</dbReference>
<keyword evidence="8" id="KW-0028">Amino-acid biosynthesis</keyword>
<evidence type="ECO:0000256" key="3">
    <source>
        <dbReference type="ARBA" id="ARBA00004741"/>
    </source>
</evidence>
<evidence type="ECO:0000259" key="17">
    <source>
        <dbReference type="PROSITE" id="PS51171"/>
    </source>
</evidence>
<dbReference type="PROSITE" id="PS00857">
    <property type="entry name" value="PREPHENATE_DEHYDR_1"/>
    <property type="match status" value="1"/>
</dbReference>
<dbReference type="EMBL" id="DRQG01000083">
    <property type="protein sequence ID" value="HGY55778.1"/>
    <property type="molecule type" value="Genomic_DNA"/>
</dbReference>
<reference evidence="19" key="1">
    <citation type="journal article" date="2020" name="mSystems">
        <title>Genome- and Community-Level Interaction Insights into Carbon Utilization and Element Cycling Functions of Hydrothermarchaeota in Hydrothermal Sediment.</title>
        <authorList>
            <person name="Zhou Z."/>
            <person name="Liu Y."/>
            <person name="Xu W."/>
            <person name="Pan J."/>
            <person name="Luo Z.H."/>
            <person name="Li M."/>
        </authorList>
    </citation>
    <scope>NUCLEOTIDE SEQUENCE [LARGE SCALE GENOMIC DNA]</scope>
    <source>
        <strain evidence="19">HyVt-577</strain>
    </source>
</reference>
<dbReference type="FunFam" id="3.40.190.10:FF:000034">
    <property type="entry name" value="Chorismate mutase/prephenate dehydratase"/>
    <property type="match status" value="1"/>
</dbReference>
<dbReference type="PANTHER" id="PTHR43018:SF2">
    <property type="entry name" value="PHOSPHO-2-DEHYDRO-3-DEOXYHEPTONATE ALDOLASE"/>
    <property type="match status" value="1"/>
</dbReference>
<evidence type="ECO:0000256" key="6">
    <source>
        <dbReference type="ARBA" id="ARBA00013147"/>
    </source>
</evidence>
<evidence type="ECO:0000313" key="19">
    <source>
        <dbReference type="EMBL" id="HGY55778.1"/>
    </source>
</evidence>
<keyword evidence="9 19" id="KW-0808">Transferase</keyword>
<dbReference type="NCBIfam" id="NF008865">
    <property type="entry name" value="PRK11898.1"/>
    <property type="match status" value="1"/>
</dbReference>